<evidence type="ECO:0000313" key="2">
    <source>
        <dbReference type="Proteomes" id="UP001589627"/>
    </source>
</evidence>
<sequence>MTAFFTAVTAHRDTKACADLAPQAARSLATSDSSCADEIGKLKLSGGTIRTVRVWGERAQVLLSRDTVFLTRLREGWKVAAAGCRRQAEGPYDCDVEA</sequence>
<dbReference type="Proteomes" id="UP001589627">
    <property type="component" value="Unassembled WGS sequence"/>
</dbReference>
<dbReference type="EMBL" id="JBHLZP010000007">
    <property type="protein sequence ID" value="MFB9831075.1"/>
    <property type="molecule type" value="Genomic_DNA"/>
</dbReference>
<gene>
    <name evidence="1" type="ORF">ACFFNX_02595</name>
</gene>
<evidence type="ECO:0000313" key="1">
    <source>
        <dbReference type="EMBL" id="MFB9831075.1"/>
    </source>
</evidence>
<comment type="caution">
    <text evidence="1">The sequence shown here is derived from an EMBL/GenBank/DDBJ whole genome shotgun (WGS) entry which is preliminary data.</text>
</comment>
<keyword evidence="2" id="KW-1185">Reference proteome</keyword>
<accession>A0ABV5Y7T4</accession>
<name>A0ABV5Y7T4_9ACTN</name>
<reference evidence="1 2" key="1">
    <citation type="submission" date="2024-09" db="EMBL/GenBank/DDBJ databases">
        <authorList>
            <person name="Sun Q."/>
            <person name="Mori K."/>
        </authorList>
    </citation>
    <scope>NUCLEOTIDE SEQUENCE [LARGE SCALE GENOMIC DNA]</scope>
    <source>
        <strain evidence="1 2">TBRC 0563</strain>
    </source>
</reference>
<proteinExistence type="predicted"/>
<protein>
    <submittedName>
        <fullName evidence="1">Uncharacterized protein</fullName>
    </submittedName>
</protein>
<organism evidence="1 2">
    <name type="scientific">Actinoallomurus acaciae</name>
    <dbReference type="NCBI Taxonomy" id="502577"/>
    <lineage>
        <taxon>Bacteria</taxon>
        <taxon>Bacillati</taxon>
        <taxon>Actinomycetota</taxon>
        <taxon>Actinomycetes</taxon>
        <taxon>Streptosporangiales</taxon>
        <taxon>Thermomonosporaceae</taxon>
        <taxon>Actinoallomurus</taxon>
    </lineage>
</organism>